<evidence type="ECO:0000259" key="2">
    <source>
        <dbReference type="Pfam" id="PF24864"/>
    </source>
</evidence>
<reference evidence="3" key="1">
    <citation type="submission" date="2022-07" db="EMBL/GenBank/DDBJ databases">
        <title>Fungi with potential for degradation of polypropylene.</title>
        <authorList>
            <person name="Gostincar C."/>
        </authorList>
    </citation>
    <scope>NUCLEOTIDE SEQUENCE</scope>
    <source>
        <strain evidence="3">EXF-13308</strain>
    </source>
</reference>
<dbReference type="AlphaFoldDB" id="A0AA38RKU4"/>
<dbReference type="Proteomes" id="UP001174694">
    <property type="component" value="Unassembled WGS sequence"/>
</dbReference>
<dbReference type="PANTHER" id="PTHR38790">
    <property type="entry name" value="2EXR DOMAIN-CONTAINING PROTEIN-RELATED"/>
    <property type="match status" value="1"/>
</dbReference>
<proteinExistence type="predicted"/>
<dbReference type="Pfam" id="PF24864">
    <property type="entry name" value="DUF7730"/>
    <property type="match status" value="1"/>
</dbReference>
<dbReference type="EMBL" id="JANBVO010000009">
    <property type="protein sequence ID" value="KAJ9149950.1"/>
    <property type="molecule type" value="Genomic_DNA"/>
</dbReference>
<evidence type="ECO:0000256" key="1">
    <source>
        <dbReference type="SAM" id="MobiDB-lite"/>
    </source>
</evidence>
<gene>
    <name evidence="3" type="ORF">NKR23_g4025</name>
</gene>
<feature type="domain" description="DUF7730" evidence="2">
    <location>
        <begin position="12"/>
        <end position="202"/>
    </location>
</feature>
<accession>A0AA38RKU4</accession>
<organism evidence="3 4">
    <name type="scientific">Pleurostoma richardsiae</name>
    <dbReference type="NCBI Taxonomy" id="41990"/>
    <lineage>
        <taxon>Eukaryota</taxon>
        <taxon>Fungi</taxon>
        <taxon>Dikarya</taxon>
        <taxon>Ascomycota</taxon>
        <taxon>Pezizomycotina</taxon>
        <taxon>Sordariomycetes</taxon>
        <taxon>Sordariomycetidae</taxon>
        <taxon>Calosphaeriales</taxon>
        <taxon>Pleurostomataceae</taxon>
        <taxon>Pleurostoma</taxon>
    </lineage>
</organism>
<comment type="caution">
    <text evidence="3">The sequence shown here is derived from an EMBL/GenBank/DDBJ whole genome shotgun (WGS) entry which is preliminary data.</text>
</comment>
<dbReference type="InterPro" id="IPR056632">
    <property type="entry name" value="DUF7730"/>
</dbReference>
<keyword evidence="4" id="KW-1185">Reference proteome</keyword>
<evidence type="ECO:0000313" key="3">
    <source>
        <dbReference type="EMBL" id="KAJ9149950.1"/>
    </source>
</evidence>
<sequence>MESSSESRLGTCPILGALPFELRQQIYSYALFSDGSFFSLDDEEGVSLPTRFPKVRPQSPSRPPQDWYKRKRRRRKNAVSLMLTCRQISAEAADVLYAGAFFRLRGIAATTAFFAHTPQRHLDQIRSVKLVWDDAGWIGSDRSRADVRAAWPEVCSALSRMRSLQNLYVGIALVMNTEWTEAHYLGALRAVRPRGKFKVCVPRGVLEAHYGAAAKGQAAKDRESYPEFELCRHVVGELCQWRREVLAAEGGQWIREEKRSAPSSVCKDIREEEELC</sequence>
<name>A0AA38RKU4_9PEZI</name>
<evidence type="ECO:0000313" key="4">
    <source>
        <dbReference type="Proteomes" id="UP001174694"/>
    </source>
</evidence>
<protein>
    <recommendedName>
        <fullName evidence="2">DUF7730 domain-containing protein</fullName>
    </recommendedName>
</protein>
<feature type="region of interest" description="Disordered" evidence="1">
    <location>
        <begin position="49"/>
        <end position="73"/>
    </location>
</feature>